<keyword evidence="1" id="KW-0812">Transmembrane</keyword>
<evidence type="ECO:0000256" key="1">
    <source>
        <dbReference type="SAM" id="Phobius"/>
    </source>
</evidence>
<accession>A0A8J7SPA0</accession>
<reference evidence="2" key="1">
    <citation type="submission" date="2021-01" db="EMBL/GenBank/DDBJ databases">
        <title>Modified the classification status of verrucomicrobia.</title>
        <authorList>
            <person name="Feng X."/>
        </authorList>
    </citation>
    <scope>NUCLEOTIDE SEQUENCE</scope>
    <source>
        <strain evidence="2">_KCTC 22039</strain>
    </source>
</reference>
<dbReference type="AlphaFoldDB" id="A0A8J7SPA0"/>
<sequence>MKVRGQLRVYSLGVIRLLFVYFATASILWSAGASKMISPEPGSQLKGTTDTFTWNVGDGDIAVDVSAKRQGSSDLHSGYYAEGTIGIKLSGLPTDKVVYVTLTTIGDDNVYVKNYIFNDPNYETPEPEPLPNDYTIKINDSGRVAEMVAPTWFAATQERMDAEAAKALTQRIYQEFEDQFDFIYIVSNQTDANNTYSGLFFNVANDIEGLGLNTFDDTEEYGSAGKLQGLIHLKKYNGLVSGPGLHELMHNWGAFIDVLVNNDMYSHWGYSNAGGQLGGWKPGSLEDLGNGNYRAKDVYSDAFDGFGVYANGGNSVPYSRLELYLMGLLNKGQVNQDIKVARGVTQTSGQYYKGEFSADSIDTYTMDDIVASAGARSPNKNNSQKQFDVLYVVLTDSPLSESDWSYHDAAVAQFGNPANDSFSSYNFYEATGGRATLVMDNLGGAYDPEMKEVKLAIDKASTGNVEVSAFTDKNAEYVLQYSSNLINWTEAVREQGSGGRKPFTHRPSGAEKMFYRLVKEEP</sequence>
<dbReference type="EMBL" id="JAENIM010000044">
    <property type="protein sequence ID" value="MBK1792198.1"/>
    <property type="molecule type" value="Genomic_DNA"/>
</dbReference>
<gene>
    <name evidence="2" type="ORF">JIN82_13635</name>
</gene>
<dbReference type="Proteomes" id="UP000624703">
    <property type="component" value="Unassembled WGS sequence"/>
</dbReference>
<keyword evidence="3" id="KW-1185">Reference proteome</keyword>
<proteinExistence type="predicted"/>
<feature type="transmembrane region" description="Helical" evidence="1">
    <location>
        <begin position="7"/>
        <end position="29"/>
    </location>
</feature>
<name>A0A8J7SPA0_9BACT</name>
<organism evidence="2 3">
    <name type="scientific">Persicirhabdus sediminis</name>
    <dbReference type="NCBI Taxonomy" id="454144"/>
    <lineage>
        <taxon>Bacteria</taxon>
        <taxon>Pseudomonadati</taxon>
        <taxon>Verrucomicrobiota</taxon>
        <taxon>Verrucomicrobiia</taxon>
        <taxon>Verrucomicrobiales</taxon>
        <taxon>Verrucomicrobiaceae</taxon>
        <taxon>Persicirhabdus</taxon>
    </lineage>
</organism>
<protein>
    <submittedName>
        <fullName evidence="2">Uncharacterized protein</fullName>
    </submittedName>
</protein>
<keyword evidence="1" id="KW-0472">Membrane</keyword>
<evidence type="ECO:0000313" key="2">
    <source>
        <dbReference type="EMBL" id="MBK1792198.1"/>
    </source>
</evidence>
<comment type="caution">
    <text evidence="2">The sequence shown here is derived from an EMBL/GenBank/DDBJ whole genome shotgun (WGS) entry which is preliminary data.</text>
</comment>
<dbReference type="RefSeq" id="WP_200312213.1">
    <property type="nucleotide sequence ID" value="NZ_JAENIM010000044.1"/>
</dbReference>
<keyword evidence="1" id="KW-1133">Transmembrane helix</keyword>
<evidence type="ECO:0000313" key="3">
    <source>
        <dbReference type="Proteomes" id="UP000624703"/>
    </source>
</evidence>